<protein>
    <recommendedName>
        <fullName evidence="11">ATP-grasp domain-containing protein</fullName>
    </recommendedName>
</protein>
<dbReference type="InterPro" id="IPR041107">
    <property type="entry name" value="Rimk_N"/>
</dbReference>
<comment type="cofactor">
    <cofactor evidence="1">
        <name>Mn(2+)</name>
        <dbReference type="ChEBI" id="CHEBI:29035"/>
    </cofactor>
</comment>
<dbReference type="SUPFAM" id="SSF56059">
    <property type="entry name" value="Glutathione synthetase ATP-binding domain-like"/>
    <property type="match status" value="1"/>
</dbReference>
<dbReference type="Pfam" id="PF18030">
    <property type="entry name" value="Rimk_N"/>
    <property type="match status" value="1"/>
</dbReference>
<dbReference type="PANTHER" id="PTHR21621:SF0">
    <property type="entry name" value="BETA-CITRYLGLUTAMATE SYNTHASE B-RELATED"/>
    <property type="match status" value="1"/>
</dbReference>
<keyword evidence="4" id="KW-0479">Metal-binding</keyword>
<keyword evidence="5 10" id="KW-0547">Nucleotide-binding</keyword>
<evidence type="ECO:0000313" key="13">
    <source>
        <dbReference type="Proteomes" id="UP000278475"/>
    </source>
</evidence>
<dbReference type="EMBL" id="QMQV01000013">
    <property type="protein sequence ID" value="RLE50089.1"/>
    <property type="molecule type" value="Genomic_DNA"/>
</dbReference>
<accession>A0A497ESA8</accession>
<reference evidence="12 13" key="1">
    <citation type="submission" date="2018-06" db="EMBL/GenBank/DDBJ databases">
        <title>Extensive metabolic versatility and redundancy in microbially diverse, dynamic hydrothermal sediments.</title>
        <authorList>
            <person name="Dombrowski N."/>
            <person name="Teske A."/>
            <person name="Baker B.J."/>
        </authorList>
    </citation>
    <scope>NUCLEOTIDE SEQUENCE [LARGE SCALE GENOMIC DNA]</scope>
    <source>
        <strain evidence="12">B66_G16</strain>
    </source>
</reference>
<feature type="domain" description="ATP-grasp" evidence="11">
    <location>
        <begin position="111"/>
        <end position="290"/>
    </location>
</feature>
<dbReference type="Proteomes" id="UP000278475">
    <property type="component" value="Unassembled WGS sequence"/>
</dbReference>
<dbReference type="AlphaFoldDB" id="A0A497ESA8"/>
<keyword evidence="7" id="KW-0460">Magnesium</keyword>
<dbReference type="GO" id="GO:0005737">
    <property type="term" value="C:cytoplasm"/>
    <property type="evidence" value="ECO:0007669"/>
    <property type="project" value="TreeGrafter"/>
</dbReference>
<dbReference type="Gene3D" id="3.30.1490.20">
    <property type="entry name" value="ATP-grasp fold, A domain"/>
    <property type="match status" value="1"/>
</dbReference>
<evidence type="ECO:0000256" key="6">
    <source>
        <dbReference type="ARBA" id="ARBA00022840"/>
    </source>
</evidence>
<dbReference type="PANTHER" id="PTHR21621">
    <property type="entry name" value="RIBOSOMAL PROTEIN S6 MODIFICATION PROTEIN"/>
    <property type="match status" value="1"/>
</dbReference>
<dbReference type="GO" id="GO:0005524">
    <property type="term" value="F:ATP binding"/>
    <property type="evidence" value="ECO:0007669"/>
    <property type="project" value="UniProtKB-UniRule"/>
</dbReference>
<dbReference type="InterPro" id="IPR013651">
    <property type="entry name" value="ATP-grasp_RimK-type"/>
</dbReference>
<evidence type="ECO:0000256" key="10">
    <source>
        <dbReference type="PROSITE-ProRule" id="PRU00409"/>
    </source>
</evidence>
<evidence type="ECO:0000256" key="7">
    <source>
        <dbReference type="ARBA" id="ARBA00022842"/>
    </source>
</evidence>
<dbReference type="GO" id="GO:0016879">
    <property type="term" value="F:ligase activity, forming carbon-nitrogen bonds"/>
    <property type="evidence" value="ECO:0007669"/>
    <property type="project" value="TreeGrafter"/>
</dbReference>
<dbReference type="GO" id="GO:0046872">
    <property type="term" value="F:metal ion binding"/>
    <property type="evidence" value="ECO:0007669"/>
    <property type="project" value="UniProtKB-KW"/>
</dbReference>
<keyword evidence="6 10" id="KW-0067">ATP-binding</keyword>
<evidence type="ECO:0000256" key="9">
    <source>
        <dbReference type="ARBA" id="ARBA00023211"/>
    </source>
</evidence>
<evidence type="ECO:0000256" key="1">
    <source>
        <dbReference type="ARBA" id="ARBA00001936"/>
    </source>
</evidence>
<keyword evidence="8" id="KW-0648">Protein biosynthesis</keyword>
<dbReference type="NCBIfam" id="TIGR00768">
    <property type="entry name" value="rimK_fam"/>
    <property type="match status" value="1"/>
</dbReference>
<evidence type="ECO:0000256" key="4">
    <source>
        <dbReference type="ARBA" id="ARBA00022723"/>
    </source>
</evidence>
<evidence type="ECO:0000256" key="8">
    <source>
        <dbReference type="ARBA" id="ARBA00022917"/>
    </source>
</evidence>
<evidence type="ECO:0000256" key="2">
    <source>
        <dbReference type="ARBA" id="ARBA00001946"/>
    </source>
</evidence>
<evidence type="ECO:0000256" key="3">
    <source>
        <dbReference type="ARBA" id="ARBA00022598"/>
    </source>
</evidence>
<keyword evidence="3" id="KW-0436">Ligase</keyword>
<dbReference type="InterPro" id="IPR011761">
    <property type="entry name" value="ATP-grasp"/>
</dbReference>
<dbReference type="Gene3D" id="3.30.470.20">
    <property type="entry name" value="ATP-grasp fold, B domain"/>
    <property type="match status" value="1"/>
</dbReference>
<evidence type="ECO:0000313" key="12">
    <source>
        <dbReference type="EMBL" id="RLE50089.1"/>
    </source>
</evidence>
<dbReference type="FunFam" id="3.30.470.20:FF:000058">
    <property type="entry name" value="Alpha-aminoadipate--LysW ligase LysX protein"/>
    <property type="match status" value="1"/>
</dbReference>
<proteinExistence type="predicted"/>
<sequence length="296" mass="32331">MSSLKIGIAAKTAISWPTSQLLEALAKRGVDRFVFPLSKVALSVEGNGVKAQAFGVDLSSLDAVIVRPIGRSTLDQGIFRLDILHTLERLGVVVINKPSAIERAVDKFQALSILAEHGVKVPKTVVTEEPDEAIRALKAFNVDAVLKPLFGSRGIGVSRLVDEDVAERIFRTLKYMRCVLYVQEFIPHHNRDIRLFVVGDRVIAGMYREALNWKTNVAQGAKPKSLKPSEELAELALRACKALGCEVAGVDILEGPDGMLVTEVNSQPGWRGLQSVTKVNIAEAIVDYVIEKVKRG</sequence>
<evidence type="ECO:0000256" key="5">
    <source>
        <dbReference type="ARBA" id="ARBA00022741"/>
    </source>
</evidence>
<keyword evidence="9" id="KW-0464">Manganese</keyword>
<comment type="caution">
    <text evidence="12">The sequence shown here is derived from an EMBL/GenBank/DDBJ whole genome shotgun (WGS) entry which is preliminary data.</text>
</comment>
<gene>
    <name evidence="12" type="ORF">DRJ31_02465</name>
</gene>
<dbReference type="Gene3D" id="3.40.50.20">
    <property type="match status" value="1"/>
</dbReference>
<comment type="cofactor">
    <cofactor evidence="2">
        <name>Mg(2+)</name>
        <dbReference type="ChEBI" id="CHEBI:18420"/>
    </cofactor>
</comment>
<dbReference type="Pfam" id="PF08443">
    <property type="entry name" value="RimK"/>
    <property type="match status" value="1"/>
</dbReference>
<name>A0A497ESA8_9CREN</name>
<dbReference type="PROSITE" id="PS50975">
    <property type="entry name" value="ATP_GRASP"/>
    <property type="match status" value="1"/>
</dbReference>
<dbReference type="InterPro" id="IPR013815">
    <property type="entry name" value="ATP_grasp_subdomain_1"/>
</dbReference>
<evidence type="ECO:0000259" key="11">
    <source>
        <dbReference type="PROSITE" id="PS50975"/>
    </source>
</evidence>
<dbReference type="InterPro" id="IPR004666">
    <property type="entry name" value="Rp_bS6_RimK/Lys_biosynth_LsyX"/>
</dbReference>
<dbReference type="GO" id="GO:0006412">
    <property type="term" value="P:translation"/>
    <property type="evidence" value="ECO:0007669"/>
    <property type="project" value="UniProtKB-KW"/>
</dbReference>
<organism evidence="12 13">
    <name type="scientific">Thermoproteota archaeon</name>
    <dbReference type="NCBI Taxonomy" id="2056631"/>
    <lineage>
        <taxon>Archaea</taxon>
        <taxon>Thermoproteota</taxon>
    </lineage>
</organism>